<dbReference type="SUPFAM" id="SSF159888">
    <property type="entry name" value="YdhG-like"/>
    <property type="match status" value="1"/>
</dbReference>
<dbReference type="Pfam" id="PF08818">
    <property type="entry name" value="DUF1801"/>
    <property type="match status" value="1"/>
</dbReference>
<evidence type="ECO:0000313" key="2">
    <source>
        <dbReference type="EMBL" id="NIH54820.1"/>
    </source>
</evidence>
<feature type="domain" description="YdhG-like" evidence="1">
    <location>
        <begin position="15"/>
        <end position="106"/>
    </location>
</feature>
<proteinExistence type="predicted"/>
<sequence length="109" mass="12089">MPNLDEFIVGLDSPQREISERLRGLLDAALDSAVGQVWHGHPVWLDGKTPVAGFKPYPKYVTFMIWNASPITDSSDTLVAGPRMATIKYASADEIDDARVSDWLRQSQS</sequence>
<dbReference type="AlphaFoldDB" id="A0A7X5TU28"/>
<dbReference type="RefSeq" id="WP_167151392.1">
    <property type="nucleotide sequence ID" value="NZ_JAAMOX010000002.1"/>
</dbReference>
<organism evidence="2 3">
    <name type="scientific">Lysinibacter cavernae</name>
    <dbReference type="NCBI Taxonomy" id="1640652"/>
    <lineage>
        <taxon>Bacteria</taxon>
        <taxon>Bacillati</taxon>
        <taxon>Actinomycetota</taxon>
        <taxon>Actinomycetes</taxon>
        <taxon>Micrococcales</taxon>
        <taxon>Microbacteriaceae</taxon>
        <taxon>Lysinibacter</taxon>
    </lineage>
</organism>
<dbReference type="InterPro" id="IPR014922">
    <property type="entry name" value="YdhG-like"/>
</dbReference>
<evidence type="ECO:0000259" key="1">
    <source>
        <dbReference type="Pfam" id="PF08818"/>
    </source>
</evidence>
<dbReference type="Proteomes" id="UP000541033">
    <property type="component" value="Unassembled WGS sequence"/>
</dbReference>
<dbReference type="EMBL" id="JAAMOX010000002">
    <property type="protein sequence ID" value="NIH54820.1"/>
    <property type="molecule type" value="Genomic_DNA"/>
</dbReference>
<reference evidence="2 3" key="1">
    <citation type="submission" date="2020-02" db="EMBL/GenBank/DDBJ databases">
        <title>Sequencing the genomes of 1000 actinobacteria strains.</title>
        <authorList>
            <person name="Klenk H.-P."/>
        </authorList>
    </citation>
    <scope>NUCLEOTIDE SEQUENCE [LARGE SCALE GENOMIC DNA]</scope>
    <source>
        <strain evidence="2 3">DSM 27960</strain>
    </source>
</reference>
<gene>
    <name evidence="2" type="ORF">FHX76_002716</name>
</gene>
<evidence type="ECO:0000313" key="3">
    <source>
        <dbReference type="Proteomes" id="UP000541033"/>
    </source>
</evidence>
<name>A0A7X5TU28_9MICO</name>
<keyword evidence="3" id="KW-1185">Reference proteome</keyword>
<protein>
    <recommendedName>
        <fullName evidence="1">YdhG-like domain-containing protein</fullName>
    </recommendedName>
</protein>
<accession>A0A7X5TU28</accession>
<dbReference type="Gene3D" id="3.90.1150.200">
    <property type="match status" value="1"/>
</dbReference>
<comment type="caution">
    <text evidence="2">The sequence shown here is derived from an EMBL/GenBank/DDBJ whole genome shotgun (WGS) entry which is preliminary data.</text>
</comment>